<dbReference type="InterPro" id="IPR009030">
    <property type="entry name" value="Growth_fac_rcpt_cys_sf"/>
</dbReference>
<evidence type="ECO:0000259" key="2">
    <source>
        <dbReference type="SMART" id="SM00181"/>
    </source>
</evidence>
<feature type="domain" description="EGF-like" evidence="2">
    <location>
        <begin position="690"/>
        <end position="741"/>
    </location>
</feature>
<evidence type="ECO:0000313" key="3">
    <source>
        <dbReference type="EMBL" id="CAG9330189.1"/>
    </source>
</evidence>
<accession>A0AAU9K8A1</accession>
<protein>
    <recommendedName>
        <fullName evidence="2">EGF-like domain-containing protein</fullName>
    </recommendedName>
</protein>
<feature type="chain" id="PRO_5043986866" description="EGF-like domain-containing protein" evidence="1">
    <location>
        <begin position="21"/>
        <end position="1003"/>
    </location>
</feature>
<dbReference type="SUPFAM" id="SSF57184">
    <property type="entry name" value="Growth factor receptor domain"/>
    <property type="match status" value="6"/>
</dbReference>
<feature type="domain" description="EGF-like" evidence="2">
    <location>
        <begin position="749"/>
        <end position="786"/>
    </location>
</feature>
<reference evidence="3" key="1">
    <citation type="submission" date="2021-09" db="EMBL/GenBank/DDBJ databases">
        <authorList>
            <consortium name="AG Swart"/>
            <person name="Singh M."/>
            <person name="Singh A."/>
            <person name="Seah K."/>
            <person name="Emmerich C."/>
        </authorList>
    </citation>
    <scope>NUCLEOTIDE SEQUENCE</scope>
    <source>
        <strain evidence="3">ATCC30299</strain>
    </source>
</reference>
<gene>
    <name evidence="3" type="ORF">BSTOLATCC_MIC50790</name>
</gene>
<feature type="domain" description="EGF-like" evidence="2">
    <location>
        <begin position="808"/>
        <end position="859"/>
    </location>
</feature>
<sequence length="1003" mass="105796">MVNKSSVALLVLLGIGFSSASSVFSPKDTPQFLPKIQAESSQFKEIYKSARIHIEINSMPGGMDDLLEDLEDSAYKASEILKQVLFVKPQTQPLKLGEENLCKDIQLENYMKHEGIEADLAVFFSLSNNFIQNSTSFKVCEVSNDNQLKSIEIKVDQKIYKALNEDKKVSLLNKAIISAIFNRESEKYAKEIEESLDSLEYQPLLSTCPQNCATCSTENSCITCSDPVHMSSAPSCVCPANGFLGYLNLCYCNTGYYFSSNTVCSACAVQCSLCSNSNTNCELCVDDIHMSAPPTCSCPGNSALIQGNCVCNPGYFFSPYDNHGCAACYSSCMTCAINTTNCLTCSDPNHMTAAPECACPANAALYGYFCVCNNGYYYSSTTVCSQCSPQCATCTVASDVCSSCTDQTHSLGPPNCACPAFSTFTGGACVCNQGYYYSSNTVCSSLCPSNCATCNAEYNCTTCIDAVHMSAAPTCACPSNSVLTNNICTCNAGFFYSSGTATTCTACSTNCATCSNTAGNCLTCTDTTHMTAAPACACPANSVNASGHCACNDGYYFSANGQCSACAPQCSTCYVSDSTCISCVDSVHMRNPPKCSCPKFSNVVAGTCTCNTGYYFSSNSECSACAPQCASCSSTQINCGSCADTTHMTAAPACACPTNGSLAGTLCVCNTGYYFSSNTICSACQSNCATCSSNSYACLVCTDPIHMSAAPNCACPNNSALIGTTCVCNTGYFYSSNTVCSACQNNCQSCSGSSSNCLTCIDSVHMSAAPSCACPANSSLNGNICQCNPGYNYNSSKTCSACNSNCATCDTNPNTCDTCIDPIHMSAAPACQCPTYSTLTTGSCVCNPGYYYSSATTCSPISQCPPQCAQCSSNNFCTACNDPANMYLNTVTGTCRCWDPYASFNQTAGTCQCIQGYYMSSLGVCQMCSPPCAQCSSSATFCTECDDLANMNLNAITGFCLCKDSDSQFNPWVKACQTNSSCNCTHCETIIYNNITNITNIYT</sequence>
<name>A0AAU9K8A1_9CILI</name>
<dbReference type="InterPro" id="IPR006212">
    <property type="entry name" value="Furin_repeat"/>
</dbReference>
<comment type="caution">
    <text evidence="3">The sequence shown here is derived from an EMBL/GenBank/DDBJ whole genome shotgun (WGS) entry which is preliminary data.</text>
</comment>
<keyword evidence="1" id="KW-0732">Signal</keyword>
<feature type="domain" description="EGF-like" evidence="2">
    <location>
        <begin position="273"/>
        <end position="310"/>
    </location>
</feature>
<feature type="domain" description="EGF-like" evidence="2">
    <location>
        <begin position="506"/>
        <end position="564"/>
    </location>
</feature>
<dbReference type="InterPro" id="IPR000742">
    <property type="entry name" value="EGF"/>
</dbReference>
<proteinExistence type="predicted"/>
<evidence type="ECO:0000256" key="1">
    <source>
        <dbReference type="SAM" id="SignalP"/>
    </source>
</evidence>
<feature type="domain" description="EGF-like" evidence="2">
    <location>
        <begin position="334"/>
        <end position="385"/>
    </location>
</feature>
<dbReference type="SMART" id="SM00181">
    <property type="entry name" value="EGF"/>
    <property type="match status" value="8"/>
</dbReference>
<feature type="domain" description="EGF-like" evidence="2">
    <location>
        <begin position="450"/>
        <end position="489"/>
    </location>
</feature>
<dbReference type="SMART" id="SM00261">
    <property type="entry name" value="FU"/>
    <property type="match status" value="11"/>
</dbReference>
<feature type="signal peptide" evidence="1">
    <location>
        <begin position="1"/>
        <end position="20"/>
    </location>
</feature>
<dbReference type="PANTHER" id="PTHR15332:SF175">
    <property type="entry name" value="PROPROTEIN CONVERTASE SUBTILISIN_KEXIN TYPE 5-LIKE"/>
    <property type="match status" value="1"/>
</dbReference>
<dbReference type="Proteomes" id="UP001162131">
    <property type="component" value="Unassembled WGS sequence"/>
</dbReference>
<dbReference type="EMBL" id="CAJZBQ010000051">
    <property type="protein sequence ID" value="CAG9330189.1"/>
    <property type="molecule type" value="Genomic_DNA"/>
</dbReference>
<feature type="domain" description="EGF-like" evidence="2">
    <location>
        <begin position="214"/>
        <end position="251"/>
    </location>
</feature>
<dbReference type="AlphaFoldDB" id="A0AAU9K8A1"/>
<dbReference type="PANTHER" id="PTHR15332">
    <property type="entry name" value="PROPROTEIN CONVERTASE SUBTILISIN_KEXIN TYPE 5-LIKE"/>
    <property type="match status" value="1"/>
</dbReference>
<evidence type="ECO:0000313" key="4">
    <source>
        <dbReference type="Proteomes" id="UP001162131"/>
    </source>
</evidence>
<keyword evidence="4" id="KW-1185">Reference proteome</keyword>
<organism evidence="3 4">
    <name type="scientific">Blepharisma stoltei</name>
    <dbReference type="NCBI Taxonomy" id="1481888"/>
    <lineage>
        <taxon>Eukaryota</taxon>
        <taxon>Sar</taxon>
        <taxon>Alveolata</taxon>
        <taxon>Ciliophora</taxon>
        <taxon>Postciliodesmatophora</taxon>
        <taxon>Heterotrichea</taxon>
        <taxon>Heterotrichida</taxon>
        <taxon>Blepharismidae</taxon>
        <taxon>Blepharisma</taxon>
    </lineage>
</organism>